<evidence type="ECO:0000256" key="1">
    <source>
        <dbReference type="SAM" id="Phobius"/>
    </source>
</evidence>
<comment type="caution">
    <text evidence="2">The sequence shown here is derived from an EMBL/GenBank/DDBJ whole genome shotgun (WGS) entry which is preliminary data.</text>
</comment>
<dbReference type="Proteomes" id="UP000037696">
    <property type="component" value="Unassembled WGS sequence"/>
</dbReference>
<evidence type="ECO:0000313" key="2">
    <source>
        <dbReference type="EMBL" id="KOS46384.1"/>
    </source>
</evidence>
<dbReference type="AlphaFoldDB" id="A0A0M8PDH8"/>
<gene>
    <name evidence="2" type="ORF">ACN38_g2618</name>
</gene>
<keyword evidence="1" id="KW-1133">Transmembrane helix</keyword>
<protein>
    <submittedName>
        <fullName evidence="2">Uncharacterized protein</fullName>
    </submittedName>
</protein>
<name>A0A0M8PDH8_9EURO</name>
<organism evidence="2 3">
    <name type="scientific">Penicillium nordicum</name>
    <dbReference type="NCBI Taxonomy" id="229535"/>
    <lineage>
        <taxon>Eukaryota</taxon>
        <taxon>Fungi</taxon>
        <taxon>Dikarya</taxon>
        <taxon>Ascomycota</taxon>
        <taxon>Pezizomycotina</taxon>
        <taxon>Eurotiomycetes</taxon>
        <taxon>Eurotiomycetidae</taxon>
        <taxon>Eurotiales</taxon>
        <taxon>Aspergillaceae</taxon>
        <taxon>Penicillium</taxon>
    </lineage>
</organism>
<keyword evidence="1" id="KW-0472">Membrane</keyword>
<evidence type="ECO:0000313" key="3">
    <source>
        <dbReference type="Proteomes" id="UP000037696"/>
    </source>
</evidence>
<sequence>MGGYASHMVHAATLIHPTLFTTTYELCVTSSPSIFFFFFFFFFFQPLSAMQSLHASIFWHVDGGTYNDKTKLIGINFDLSIDNALKQVTTK</sequence>
<keyword evidence="1" id="KW-0812">Transmembrane</keyword>
<reference evidence="2 3" key="1">
    <citation type="submission" date="2015-08" db="EMBL/GenBank/DDBJ databases">
        <title>Genome sequencing of Penicillium nordicum.</title>
        <authorList>
            <person name="Nguyen H.D."/>
            <person name="Seifert K.A."/>
        </authorList>
    </citation>
    <scope>NUCLEOTIDE SEQUENCE [LARGE SCALE GENOMIC DNA]</scope>
    <source>
        <strain evidence="2 3">DAOMC 185683</strain>
    </source>
</reference>
<dbReference type="EMBL" id="LHQQ01000029">
    <property type="protein sequence ID" value="KOS46384.1"/>
    <property type="molecule type" value="Genomic_DNA"/>
</dbReference>
<feature type="transmembrane region" description="Helical" evidence="1">
    <location>
        <begin position="23"/>
        <end position="44"/>
    </location>
</feature>
<keyword evidence="3" id="KW-1185">Reference proteome</keyword>
<proteinExistence type="predicted"/>
<dbReference type="OrthoDB" id="10564034at2759"/>
<accession>A0A0M8PDH8</accession>